<feature type="domain" description="P68 RBP/TagC-like beta-propeller" evidence="1">
    <location>
        <begin position="27"/>
        <end position="286"/>
    </location>
</feature>
<protein>
    <submittedName>
        <fullName evidence="2">Teichoic acid biosynthesis protein</fullName>
    </submittedName>
</protein>
<dbReference type="RefSeq" id="WP_003243411.1">
    <property type="nucleotide sequence ID" value="NC_000964.3"/>
</dbReference>
<dbReference type="SUPFAM" id="SSF63825">
    <property type="entry name" value="YWTD domain"/>
    <property type="match status" value="1"/>
</dbReference>
<reference evidence="2" key="1">
    <citation type="submission" date="2020-04" db="EMBL/GenBank/DDBJ databases">
        <title>Phage recombination drives evolution of spore-forming Bacilli.</title>
        <authorList>
            <person name="Dragos A."/>
            <person name="Kovacs A.T."/>
        </authorList>
    </citation>
    <scope>NUCLEOTIDE SEQUENCE</scope>
    <source>
        <strain evidence="2">168</strain>
    </source>
</reference>
<gene>
    <name evidence="2" type="ORF">HIR78_20580</name>
</gene>
<evidence type="ECO:0000259" key="1">
    <source>
        <dbReference type="Pfam" id="PF21311"/>
    </source>
</evidence>
<dbReference type="OrthoDB" id="2412467at2"/>
<evidence type="ECO:0000313" key="2">
    <source>
        <dbReference type="EMBL" id="QJP90263.1"/>
    </source>
</evidence>
<dbReference type="KEGG" id="bsu:BSU35770"/>
<sequence length="442" mass="50826">MRKKELFDFTNITPKLFTELRVADKTVLQSFNFDEKNHQIYTTQVASGLGKDNTQSYRITRLSLEGLQLDSMLLKHGGHGTNIGIENRNGTIYIWSLYDKPNETDKSELVCFPYKAGATLDENSKELQRFSNMPFDHRVTPALDMKNRQLAIRQYDTKNNNNKQWVTIFNLDDAIANKNNPLYTINIPDELHYLQGFFLDDGYLYWYTGDTNSKSYPNLITVFDSDNKIVLQKEITVGKDLSTRYENNFREPEGICMYTNPETGAKSLMVGITSGKEGNRISRIYAYHSYENFMNHVPMLRSPLLKTVGHQDTPPERFQPFIQTFILEYNAQNKKWMVPTSGYLPSYTSNLVRNITINADGNLQVTLNERYISLLHQSIEGDFRLKQKDIRMGSWYFAGGEKSNVLEIGFMKGSTKIRPDDAAISNASRMSIFMIVADKIEV</sequence>
<dbReference type="Pfam" id="PF21311">
    <property type="entry name" value="Phage_RBD_prop"/>
    <property type="match status" value="1"/>
</dbReference>
<name>A0A6M3ZHM4_BACSU</name>
<accession>A0A6M3ZHM4</accession>
<dbReference type="AlphaFoldDB" id="A0A6M3ZHM4"/>
<dbReference type="InterPro" id="IPR048799">
    <property type="entry name" value="P68_RBP_TagC-like_beta-prop"/>
</dbReference>
<dbReference type="SMR" id="A0A6M3ZHM4"/>
<organism evidence="2">
    <name type="scientific">Bacillus subtilis (strain 168)</name>
    <dbReference type="NCBI Taxonomy" id="224308"/>
    <lineage>
        <taxon>Bacteria</taxon>
        <taxon>Bacillati</taxon>
        <taxon>Bacillota</taxon>
        <taxon>Bacilli</taxon>
        <taxon>Bacillales</taxon>
        <taxon>Bacillaceae</taxon>
        <taxon>Bacillus</taxon>
    </lineage>
</organism>
<dbReference type="EMBL" id="CP052842">
    <property type="protein sequence ID" value="QJP90263.1"/>
    <property type="molecule type" value="Genomic_DNA"/>
</dbReference>
<proteinExistence type="predicted"/>